<keyword evidence="2" id="KW-1185">Reference proteome</keyword>
<accession>A0AAW0YH46</accession>
<evidence type="ECO:0000313" key="1">
    <source>
        <dbReference type="EMBL" id="KAK8751069.1"/>
    </source>
</evidence>
<name>A0AAW0YH46_CHEQU</name>
<sequence>MGITVSVESGTKTQENKVQTCESIQVNPTTTKTITKEEKEIQHTATTKIGVEVDEQALAIMGTNMLCGGTGMGKLALTTMGTNMLGSGTGMGKLALP</sequence>
<gene>
    <name evidence="1" type="ORF">OTU49_012828</name>
</gene>
<dbReference type="EMBL" id="JARKIK010000006">
    <property type="protein sequence ID" value="KAK8751069.1"/>
    <property type="molecule type" value="Genomic_DNA"/>
</dbReference>
<evidence type="ECO:0000313" key="2">
    <source>
        <dbReference type="Proteomes" id="UP001445076"/>
    </source>
</evidence>
<protein>
    <submittedName>
        <fullName evidence="1">Uncharacterized protein</fullName>
    </submittedName>
</protein>
<reference evidence="1 2" key="1">
    <citation type="journal article" date="2024" name="BMC Genomics">
        <title>Genome assembly of redclaw crayfish (Cherax quadricarinatus) provides insights into its immune adaptation and hypoxia tolerance.</title>
        <authorList>
            <person name="Liu Z."/>
            <person name="Zheng J."/>
            <person name="Li H."/>
            <person name="Fang K."/>
            <person name="Wang S."/>
            <person name="He J."/>
            <person name="Zhou D."/>
            <person name="Weng S."/>
            <person name="Chi M."/>
            <person name="Gu Z."/>
            <person name="He J."/>
            <person name="Li F."/>
            <person name="Wang M."/>
        </authorList>
    </citation>
    <scope>NUCLEOTIDE SEQUENCE [LARGE SCALE GENOMIC DNA]</scope>
    <source>
        <strain evidence="1">ZL_2023a</strain>
    </source>
</reference>
<organism evidence="1 2">
    <name type="scientific">Cherax quadricarinatus</name>
    <name type="common">Australian red claw crayfish</name>
    <dbReference type="NCBI Taxonomy" id="27406"/>
    <lineage>
        <taxon>Eukaryota</taxon>
        <taxon>Metazoa</taxon>
        <taxon>Ecdysozoa</taxon>
        <taxon>Arthropoda</taxon>
        <taxon>Crustacea</taxon>
        <taxon>Multicrustacea</taxon>
        <taxon>Malacostraca</taxon>
        <taxon>Eumalacostraca</taxon>
        <taxon>Eucarida</taxon>
        <taxon>Decapoda</taxon>
        <taxon>Pleocyemata</taxon>
        <taxon>Astacidea</taxon>
        <taxon>Parastacoidea</taxon>
        <taxon>Parastacidae</taxon>
        <taxon>Cherax</taxon>
    </lineage>
</organism>
<proteinExistence type="predicted"/>
<dbReference type="AlphaFoldDB" id="A0AAW0YH46"/>
<dbReference type="Proteomes" id="UP001445076">
    <property type="component" value="Unassembled WGS sequence"/>
</dbReference>
<comment type="caution">
    <text evidence="1">The sequence shown here is derived from an EMBL/GenBank/DDBJ whole genome shotgun (WGS) entry which is preliminary data.</text>
</comment>